<dbReference type="Pfam" id="PF00248">
    <property type="entry name" value="Aldo_ket_red"/>
    <property type="match status" value="1"/>
</dbReference>
<dbReference type="SUPFAM" id="SSF51430">
    <property type="entry name" value="NAD(P)-linked oxidoreductase"/>
    <property type="match status" value="1"/>
</dbReference>
<proteinExistence type="predicted"/>
<dbReference type="PANTHER" id="PTHR43312">
    <property type="entry name" value="D-THREO-ALDOSE 1-DEHYDROGENASE"/>
    <property type="match status" value="1"/>
</dbReference>
<dbReference type="OrthoDB" id="9768851at2"/>
<dbReference type="AlphaFoldDB" id="A0A2J7TD86"/>
<name>A0A2J7TD86_METSI</name>
<dbReference type="InterPro" id="IPR053135">
    <property type="entry name" value="AKR2_Oxidoreductase"/>
</dbReference>
<feature type="domain" description="NADP-dependent oxidoreductase" evidence="1">
    <location>
        <begin position="70"/>
        <end position="281"/>
    </location>
</feature>
<organism evidence="2 3">
    <name type="scientific">Methylocella silvestris</name>
    <dbReference type="NCBI Taxonomy" id="199596"/>
    <lineage>
        <taxon>Bacteria</taxon>
        <taxon>Pseudomonadati</taxon>
        <taxon>Pseudomonadota</taxon>
        <taxon>Alphaproteobacteria</taxon>
        <taxon>Hyphomicrobiales</taxon>
        <taxon>Beijerinckiaceae</taxon>
        <taxon>Methylocella</taxon>
    </lineage>
</organism>
<accession>A0A2J7TD86</accession>
<evidence type="ECO:0000313" key="2">
    <source>
        <dbReference type="EMBL" id="PNG24744.1"/>
    </source>
</evidence>
<evidence type="ECO:0000313" key="3">
    <source>
        <dbReference type="Proteomes" id="UP000236286"/>
    </source>
</evidence>
<evidence type="ECO:0000259" key="1">
    <source>
        <dbReference type="Pfam" id="PF00248"/>
    </source>
</evidence>
<comment type="caution">
    <text evidence="2">The sequence shown here is derived from an EMBL/GenBank/DDBJ whole genome shotgun (WGS) entry which is preliminary data.</text>
</comment>
<sequence>MTNIFASDCRPVGGLASRRISKLNGTFPGYASSFSRRNVLLEEPIVRLLKEVERMDQHKFGSSQLRVSTVGLGCSRLGSILGASPGVAARLLNLALESGVTYFDTSDLYGQGESERLLGRHVVGHARVVIATKVGKRHPLGMRLLTPFRRVATGLRGRASGVLRQARARPVPTCYEAGYLAMAINRALIRLDCPEIDVVMLHSPDAEILLNGDAVGVLEQARTAGKIRVIGASVDDLAAAEAALADPRIGALQIPLGFGERDFRAVAAKAARQGVAVVAREIFCGVPPERRDPLAMKGAICAASAIPGVSVSLVGTIHGDHLIQAIEAVSC</sequence>
<dbReference type="PANTHER" id="PTHR43312:SF1">
    <property type="entry name" value="NADP-DEPENDENT OXIDOREDUCTASE DOMAIN-CONTAINING PROTEIN"/>
    <property type="match status" value="1"/>
</dbReference>
<reference evidence="2 3" key="1">
    <citation type="submission" date="2017-10" db="EMBL/GenBank/DDBJ databases">
        <title>Genome announcement of Methylocella silvestris TVC from permafrost.</title>
        <authorList>
            <person name="Wang J."/>
            <person name="Geng K."/>
            <person name="Ul-Haque F."/>
            <person name="Crombie A.T."/>
            <person name="Street L.E."/>
            <person name="Wookey P.A."/>
            <person name="Murrell J.C."/>
            <person name="Pratscher J."/>
        </authorList>
    </citation>
    <scope>NUCLEOTIDE SEQUENCE [LARGE SCALE GENOMIC DNA]</scope>
    <source>
        <strain evidence="2 3">TVC</strain>
    </source>
</reference>
<dbReference type="EMBL" id="PDZR01000025">
    <property type="protein sequence ID" value="PNG24744.1"/>
    <property type="molecule type" value="Genomic_DNA"/>
</dbReference>
<dbReference type="Gene3D" id="3.20.20.100">
    <property type="entry name" value="NADP-dependent oxidoreductase domain"/>
    <property type="match status" value="1"/>
</dbReference>
<dbReference type="InterPro" id="IPR036812">
    <property type="entry name" value="NAD(P)_OxRdtase_dom_sf"/>
</dbReference>
<gene>
    <name evidence="2" type="ORF">CR492_17235</name>
</gene>
<dbReference type="Proteomes" id="UP000236286">
    <property type="component" value="Unassembled WGS sequence"/>
</dbReference>
<protein>
    <recommendedName>
        <fullName evidence="1">NADP-dependent oxidoreductase domain-containing protein</fullName>
    </recommendedName>
</protein>
<dbReference type="InterPro" id="IPR023210">
    <property type="entry name" value="NADP_OxRdtase_dom"/>
</dbReference>